<accession>A0A1I7W5Y9</accession>
<evidence type="ECO:0000313" key="2">
    <source>
        <dbReference type="Proteomes" id="UP000095283"/>
    </source>
</evidence>
<name>A0A1I7W5Y9_HETBA</name>
<keyword evidence="1" id="KW-0472">Membrane</keyword>
<dbReference type="WBParaSite" id="Hba_00024">
    <property type="protein sequence ID" value="Hba_00024"/>
    <property type="gene ID" value="Hba_00024"/>
</dbReference>
<sequence>MKSKYVYELLDYLCDRFNWNLLEALYRFSIIITIFTAGLPPLYLSLLLTLNLWQPQNFKNITNQHKPA</sequence>
<organism evidence="2 3">
    <name type="scientific">Heterorhabditis bacteriophora</name>
    <name type="common">Entomopathogenic nematode worm</name>
    <dbReference type="NCBI Taxonomy" id="37862"/>
    <lineage>
        <taxon>Eukaryota</taxon>
        <taxon>Metazoa</taxon>
        <taxon>Ecdysozoa</taxon>
        <taxon>Nematoda</taxon>
        <taxon>Chromadorea</taxon>
        <taxon>Rhabditida</taxon>
        <taxon>Rhabditina</taxon>
        <taxon>Rhabditomorpha</taxon>
        <taxon>Strongyloidea</taxon>
        <taxon>Heterorhabditidae</taxon>
        <taxon>Heterorhabditis</taxon>
    </lineage>
</organism>
<dbReference type="Proteomes" id="UP000095283">
    <property type="component" value="Unplaced"/>
</dbReference>
<protein>
    <submittedName>
        <fullName evidence="3">YggT family protein</fullName>
    </submittedName>
</protein>
<evidence type="ECO:0000313" key="3">
    <source>
        <dbReference type="WBParaSite" id="Hba_00024"/>
    </source>
</evidence>
<keyword evidence="1" id="KW-1133">Transmembrane helix</keyword>
<evidence type="ECO:0000256" key="1">
    <source>
        <dbReference type="SAM" id="Phobius"/>
    </source>
</evidence>
<feature type="transmembrane region" description="Helical" evidence="1">
    <location>
        <begin position="25"/>
        <end position="50"/>
    </location>
</feature>
<reference evidence="3" key="1">
    <citation type="submission" date="2016-11" db="UniProtKB">
        <authorList>
            <consortium name="WormBaseParasite"/>
        </authorList>
    </citation>
    <scope>IDENTIFICATION</scope>
</reference>
<keyword evidence="2" id="KW-1185">Reference proteome</keyword>
<keyword evidence="1" id="KW-0812">Transmembrane</keyword>
<dbReference type="AlphaFoldDB" id="A0A1I7W5Y9"/>
<proteinExistence type="predicted"/>